<comment type="caution">
    <text evidence="2">The sequence shown here is derived from an EMBL/GenBank/DDBJ whole genome shotgun (WGS) entry which is preliminary data.</text>
</comment>
<dbReference type="PROSITE" id="PS50902">
    <property type="entry name" value="FLAVODOXIN_LIKE"/>
    <property type="match status" value="1"/>
</dbReference>
<evidence type="ECO:0000259" key="1">
    <source>
        <dbReference type="PROSITE" id="PS50902"/>
    </source>
</evidence>
<reference evidence="3" key="1">
    <citation type="journal article" date="2019" name="Int. J. Syst. Evol. Microbiol.">
        <title>The Global Catalogue of Microorganisms (GCM) 10K type strain sequencing project: providing services to taxonomists for standard genome sequencing and annotation.</title>
        <authorList>
            <consortium name="The Broad Institute Genomics Platform"/>
            <consortium name="The Broad Institute Genome Sequencing Center for Infectious Disease"/>
            <person name="Wu L."/>
            <person name="Ma J."/>
        </authorList>
    </citation>
    <scope>NUCLEOTIDE SEQUENCE [LARGE SCALE GENOMIC DNA]</scope>
    <source>
        <strain evidence="3">JCM 1407</strain>
    </source>
</reference>
<organism evidence="2 3">
    <name type="scientific">Clostridium oceanicum</name>
    <dbReference type="NCBI Taxonomy" id="1543"/>
    <lineage>
        <taxon>Bacteria</taxon>
        <taxon>Bacillati</taxon>
        <taxon>Bacillota</taxon>
        <taxon>Clostridia</taxon>
        <taxon>Eubacteriales</taxon>
        <taxon>Clostridiaceae</taxon>
        <taxon>Clostridium</taxon>
    </lineage>
</organism>
<gene>
    <name evidence="2" type="ORF">GCM10008906_14180</name>
</gene>
<name>A0ABP3UM04_9CLOT</name>
<evidence type="ECO:0000313" key="3">
    <source>
        <dbReference type="Proteomes" id="UP001501510"/>
    </source>
</evidence>
<dbReference type="PANTHER" id="PTHR38030:SF2">
    <property type="entry name" value="PROTOPORPHYRINOGEN IX DEHYDROGENASE [QUINONE]"/>
    <property type="match status" value="1"/>
</dbReference>
<sequence length="151" mass="16945">MKTLIIYESIHHGNTKKVVDIIGKVLKAKIIKAENVNIGTLREYDLIGFGSGIYYGKFHKNINKLIDKMPILLNKKVFIFSTSGIGKKKFNNSIVEKLKEHGLENVGNFSCKGHNTYGPFKIIGGIAKNRPNEKDLEDAKNFAENLLKIAK</sequence>
<dbReference type="SUPFAM" id="SSF52218">
    <property type="entry name" value="Flavoproteins"/>
    <property type="match status" value="1"/>
</dbReference>
<accession>A0ABP3UM04</accession>
<feature type="domain" description="Flavodoxin-like" evidence="1">
    <location>
        <begin position="4"/>
        <end position="147"/>
    </location>
</feature>
<evidence type="ECO:0000313" key="2">
    <source>
        <dbReference type="EMBL" id="GAA0737707.1"/>
    </source>
</evidence>
<keyword evidence="3" id="KW-1185">Reference proteome</keyword>
<dbReference type="Proteomes" id="UP001501510">
    <property type="component" value="Unassembled WGS sequence"/>
</dbReference>
<proteinExistence type="predicted"/>
<dbReference type="Gene3D" id="3.40.50.360">
    <property type="match status" value="1"/>
</dbReference>
<dbReference type="InterPro" id="IPR029039">
    <property type="entry name" value="Flavoprotein-like_sf"/>
</dbReference>
<dbReference type="InterPro" id="IPR008254">
    <property type="entry name" value="Flavodoxin/NO_synth"/>
</dbReference>
<dbReference type="EMBL" id="BAAACG010000008">
    <property type="protein sequence ID" value="GAA0737707.1"/>
    <property type="molecule type" value="Genomic_DNA"/>
</dbReference>
<dbReference type="PANTHER" id="PTHR38030">
    <property type="entry name" value="PROTOPORPHYRINOGEN IX DEHYDROGENASE [MENAQUINONE]"/>
    <property type="match status" value="1"/>
</dbReference>
<protein>
    <submittedName>
        <fullName evidence="2">Flavodoxin family protein</fullName>
    </submittedName>
</protein>
<dbReference type="RefSeq" id="WP_343760300.1">
    <property type="nucleotide sequence ID" value="NZ_BAAACG010000008.1"/>
</dbReference>
<dbReference type="InterPro" id="IPR052200">
    <property type="entry name" value="Protoporphyrinogen_IX_DH"/>
</dbReference>
<dbReference type="Pfam" id="PF12724">
    <property type="entry name" value="Flavodoxin_5"/>
    <property type="match status" value="1"/>
</dbReference>
<dbReference type="InterPro" id="IPR026816">
    <property type="entry name" value="Flavodoxin_dom"/>
</dbReference>